<evidence type="ECO:0000256" key="1">
    <source>
        <dbReference type="SAM" id="SignalP"/>
    </source>
</evidence>
<dbReference type="EMBL" id="JBHTMU010000031">
    <property type="protein sequence ID" value="MFD1343821.1"/>
    <property type="molecule type" value="Genomic_DNA"/>
</dbReference>
<evidence type="ECO:0000313" key="3">
    <source>
        <dbReference type="Proteomes" id="UP001597135"/>
    </source>
</evidence>
<name>A0ABW3ZL06_9RHOB</name>
<evidence type="ECO:0000313" key="2">
    <source>
        <dbReference type="EMBL" id="MFD1343821.1"/>
    </source>
</evidence>
<reference evidence="3" key="1">
    <citation type="journal article" date="2019" name="Int. J. Syst. Evol. Microbiol.">
        <title>The Global Catalogue of Microorganisms (GCM) 10K type strain sequencing project: providing services to taxonomists for standard genome sequencing and annotation.</title>
        <authorList>
            <consortium name="The Broad Institute Genomics Platform"/>
            <consortium name="The Broad Institute Genome Sequencing Center for Infectious Disease"/>
            <person name="Wu L."/>
            <person name="Ma J."/>
        </authorList>
    </citation>
    <scope>NUCLEOTIDE SEQUENCE [LARGE SCALE GENOMIC DNA]</scope>
    <source>
        <strain evidence="3">CCUG 62953</strain>
    </source>
</reference>
<dbReference type="InterPro" id="IPR020349">
    <property type="entry name" value="Uncharacterised_14.7kDa"/>
</dbReference>
<comment type="caution">
    <text evidence="2">The sequence shown here is derived from an EMBL/GenBank/DDBJ whole genome shotgun (WGS) entry which is preliminary data.</text>
</comment>
<feature type="chain" id="PRO_5047069449" evidence="1">
    <location>
        <begin position="20"/>
        <end position="131"/>
    </location>
</feature>
<dbReference type="Pfam" id="PF17267">
    <property type="entry name" value="DUF5333"/>
    <property type="match status" value="1"/>
</dbReference>
<accession>A0ABW3ZL06</accession>
<keyword evidence="3" id="KW-1185">Reference proteome</keyword>
<organism evidence="2 3">
    <name type="scientific">Litorisediminicola beolgyonensis</name>
    <dbReference type="NCBI Taxonomy" id="1173614"/>
    <lineage>
        <taxon>Bacteria</taxon>
        <taxon>Pseudomonadati</taxon>
        <taxon>Pseudomonadota</taxon>
        <taxon>Alphaproteobacteria</taxon>
        <taxon>Rhodobacterales</taxon>
        <taxon>Paracoccaceae</taxon>
        <taxon>Litorisediminicola</taxon>
    </lineage>
</organism>
<feature type="signal peptide" evidence="1">
    <location>
        <begin position="1"/>
        <end position="19"/>
    </location>
</feature>
<sequence>MRALTFALSLALTGASAAAASLSDEADINRGLLAVGIADEVRKKCDSIEPRLIRAYSFLNDLKAQARAKGYSDDEIEAYVTSDAEKKRMRALGEAYLQKNGVDLKDASSYCTFGEEEIAKGSQIGVLLRAR</sequence>
<gene>
    <name evidence="2" type="ORF">ACFQ4E_15445</name>
</gene>
<proteinExistence type="predicted"/>
<dbReference type="Proteomes" id="UP001597135">
    <property type="component" value="Unassembled WGS sequence"/>
</dbReference>
<keyword evidence="1" id="KW-0732">Signal</keyword>
<protein>
    <submittedName>
        <fullName evidence="2">DUF5333 domain-containing protein</fullName>
    </submittedName>
</protein>
<dbReference type="RefSeq" id="WP_386805094.1">
    <property type="nucleotide sequence ID" value="NZ_JBHTMU010000031.1"/>
</dbReference>